<dbReference type="PANTHER" id="PTHR38041:SF1">
    <property type="entry name" value="CHORISMATE MUTASE"/>
    <property type="match status" value="1"/>
</dbReference>
<evidence type="ECO:0000256" key="5">
    <source>
        <dbReference type="SAM" id="MobiDB-lite"/>
    </source>
</evidence>
<name>A0A917L9L8_9ACTN</name>
<proteinExistence type="predicted"/>
<evidence type="ECO:0000256" key="1">
    <source>
        <dbReference type="ARBA" id="ARBA00023015"/>
    </source>
</evidence>
<dbReference type="InterPro" id="IPR018060">
    <property type="entry name" value="HTH_AraC"/>
</dbReference>
<dbReference type="SMART" id="SM00830">
    <property type="entry name" value="CM_2"/>
    <property type="match status" value="1"/>
</dbReference>
<dbReference type="InterPro" id="IPR010951">
    <property type="entry name" value="CM_bact"/>
</dbReference>
<accession>A0A917L9L8</accession>
<dbReference type="NCBIfam" id="TIGR01795">
    <property type="entry name" value="CM_mono_cladeE"/>
    <property type="match status" value="1"/>
</dbReference>
<dbReference type="InterPro" id="IPR002701">
    <property type="entry name" value="CM_II_prokaryot"/>
</dbReference>
<dbReference type="PROSITE" id="PS01124">
    <property type="entry name" value="HTH_ARAC_FAMILY_2"/>
    <property type="match status" value="1"/>
</dbReference>
<evidence type="ECO:0000313" key="8">
    <source>
        <dbReference type="EMBL" id="GGJ51758.1"/>
    </source>
</evidence>
<keyword evidence="9" id="KW-1185">Reference proteome</keyword>
<dbReference type="PROSITE" id="PS51168">
    <property type="entry name" value="CHORISMATE_MUT_2"/>
    <property type="match status" value="1"/>
</dbReference>
<organism evidence="8 9">
    <name type="scientific">Streptomyces lacrimifluminis</name>
    <dbReference type="NCBI Taxonomy" id="1500077"/>
    <lineage>
        <taxon>Bacteria</taxon>
        <taxon>Bacillati</taxon>
        <taxon>Actinomycetota</taxon>
        <taxon>Actinomycetes</taxon>
        <taxon>Kitasatosporales</taxon>
        <taxon>Streptomycetaceae</taxon>
        <taxon>Streptomyces</taxon>
    </lineage>
</organism>
<dbReference type="InterPro" id="IPR036979">
    <property type="entry name" value="CM_dom_sf"/>
</dbReference>
<dbReference type="GO" id="GO:0043565">
    <property type="term" value="F:sequence-specific DNA binding"/>
    <property type="evidence" value="ECO:0007669"/>
    <property type="project" value="InterPro"/>
</dbReference>
<keyword evidence="2" id="KW-0238">DNA-binding</keyword>
<dbReference type="InterPro" id="IPR009057">
    <property type="entry name" value="Homeodomain-like_sf"/>
</dbReference>
<sequence>MSLTVNSLRWRTLTSGGGAVHGQRSAPVGPGDRDPQLLVALCRTRADLAPDGDQVLAALARDACRPLSVAEHAARHGMTPAGLRTAVRRGAGCGPKDYLLGIRLGRAQRTLAATELPVAAVARRVGYDDPAYFSRLFTRRVGMAPLPGPTGTHGPGRLERPRPRPRRPTDDRTPAHDMTPGSRPPHPARATPTPHGPPDPRHVMWTPMTTSNNREVDPAIRAELGRLRESIDNIDAAVVHMLAERFKCTQQVGHLKAAHHLPPADPNREAQQIARLRRLAESANLDPAFAEKLLNFIIAEVIRHHERIAEDALNGVKPPVN</sequence>
<feature type="domain" description="Chorismate mutase" evidence="7">
    <location>
        <begin position="218"/>
        <end position="309"/>
    </location>
</feature>
<dbReference type="GO" id="GO:0009697">
    <property type="term" value="P:salicylic acid biosynthetic process"/>
    <property type="evidence" value="ECO:0007669"/>
    <property type="project" value="TreeGrafter"/>
</dbReference>
<dbReference type="Gene3D" id="1.20.59.10">
    <property type="entry name" value="Chorismate mutase"/>
    <property type="match status" value="1"/>
</dbReference>
<keyword evidence="3" id="KW-0804">Transcription</keyword>
<gene>
    <name evidence="8" type="ORF">GCM10012282_55930</name>
</gene>
<dbReference type="EMBL" id="BMMU01000021">
    <property type="protein sequence ID" value="GGJ51758.1"/>
    <property type="molecule type" value="Genomic_DNA"/>
</dbReference>
<dbReference type="Proteomes" id="UP000625682">
    <property type="component" value="Unassembled WGS sequence"/>
</dbReference>
<evidence type="ECO:0000259" key="6">
    <source>
        <dbReference type="PROSITE" id="PS01124"/>
    </source>
</evidence>
<protein>
    <recommendedName>
        <fullName evidence="10">Chorismate mutase</fullName>
    </recommendedName>
</protein>
<dbReference type="InterPro" id="IPR051331">
    <property type="entry name" value="Chorismate_mutase-related"/>
</dbReference>
<reference evidence="8" key="2">
    <citation type="submission" date="2020-09" db="EMBL/GenBank/DDBJ databases">
        <authorList>
            <person name="Sun Q."/>
            <person name="Zhou Y."/>
        </authorList>
    </citation>
    <scope>NUCLEOTIDE SEQUENCE</scope>
    <source>
        <strain evidence="8">CGMCC 4.7272</strain>
    </source>
</reference>
<dbReference type="Gene3D" id="1.10.10.60">
    <property type="entry name" value="Homeodomain-like"/>
    <property type="match status" value="1"/>
</dbReference>
<comment type="caution">
    <text evidence="8">The sequence shown here is derived from an EMBL/GenBank/DDBJ whole genome shotgun (WGS) entry which is preliminary data.</text>
</comment>
<feature type="compositionally biased region" description="Basic and acidic residues" evidence="5">
    <location>
        <begin position="156"/>
        <end position="175"/>
    </location>
</feature>
<dbReference type="InterPro" id="IPR018062">
    <property type="entry name" value="HTH_AraC-typ_CS"/>
</dbReference>
<feature type="region of interest" description="Disordered" evidence="5">
    <location>
        <begin position="142"/>
        <end position="211"/>
    </location>
</feature>
<evidence type="ECO:0000313" key="9">
    <source>
        <dbReference type="Proteomes" id="UP000625682"/>
    </source>
</evidence>
<dbReference type="GO" id="GO:0003700">
    <property type="term" value="F:DNA-binding transcription factor activity"/>
    <property type="evidence" value="ECO:0007669"/>
    <property type="project" value="InterPro"/>
</dbReference>
<dbReference type="Pfam" id="PF12833">
    <property type="entry name" value="HTH_18"/>
    <property type="match status" value="1"/>
</dbReference>
<dbReference type="PANTHER" id="PTHR38041">
    <property type="entry name" value="CHORISMATE MUTASE"/>
    <property type="match status" value="1"/>
</dbReference>
<reference evidence="8" key="1">
    <citation type="journal article" date="2014" name="Int. J. Syst. Evol. Microbiol.">
        <title>Complete genome sequence of Corynebacterium casei LMG S-19264T (=DSM 44701T), isolated from a smear-ripened cheese.</title>
        <authorList>
            <consortium name="US DOE Joint Genome Institute (JGI-PGF)"/>
            <person name="Walter F."/>
            <person name="Albersmeier A."/>
            <person name="Kalinowski J."/>
            <person name="Ruckert C."/>
        </authorList>
    </citation>
    <scope>NUCLEOTIDE SEQUENCE</scope>
    <source>
        <strain evidence="8">CGMCC 4.7272</strain>
    </source>
</reference>
<evidence type="ECO:0000259" key="7">
    <source>
        <dbReference type="PROSITE" id="PS51168"/>
    </source>
</evidence>
<evidence type="ECO:0000256" key="4">
    <source>
        <dbReference type="ARBA" id="ARBA00023235"/>
    </source>
</evidence>
<dbReference type="PROSITE" id="PS00041">
    <property type="entry name" value="HTH_ARAC_FAMILY_1"/>
    <property type="match status" value="1"/>
</dbReference>
<dbReference type="Pfam" id="PF01817">
    <property type="entry name" value="CM_2"/>
    <property type="match status" value="1"/>
</dbReference>
<evidence type="ECO:0008006" key="10">
    <source>
        <dbReference type="Google" id="ProtNLM"/>
    </source>
</evidence>
<dbReference type="AlphaFoldDB" id="A0A917L9L8"/>
<keyword evidence="4" id="KW-0413">Isomerase</keyword>
<feature type="domain" description="HTH araC/xylS-type" evidence="6">
    <location>
        <begin position="53"/>
        <end position="145"/>
    </location>
</feature>
<dbReference type="SMART" id="SM00342">
    <property type="entry name" value="HTH_ARAC"/>
    <property type="match status" value="1"/>
</dbReference>
<evidence type="ECO:0000256" key="3">
    <source>
        <dbReference type="ARBA" id="ARBA00023163"/>
    </source>
</evidence>
<dbReference type="GO" id="GO:0046417">
    <property type="term" value="P:chorismate metabolic process"/>
    <property type="evidence" value="ECO:0007669"/>
    <property type="project" value="InterPro"/>
</dbReference>
<dbReference type="GO" id="GO:0004106">
    <property type="term" value="F:chorismate mutase activity"/>
    <property type="evidence" value="ECO:0007669"/>
    <property type="project" value="InterPro"/>
</dbReference>
<evidence type="ECO:0000256" key="2">
    <source>
        <dbReference type="ARBA" id="ARBA00023125"/>
    </source>
</evidence>
<dbReference type="InterPro" id="IPR036263">
    <property type="entry name" value="Chorismate_II_sf"/>
</dbReference>
<dbReference type="SUPFAM" id="SSF46689">
    <property type="entry name" value="Homeodomain-like"/>
    <property type="match status" value="1"/>
</dbReference>
<dbReference type="SUPFAM" id="SSF48600">
    <property type="entry name" value="Chorismate mutase II"/>
    <property type="match status" value="1"/>
</dbReference>
<keyword evidence="1" id="KW-0805">Transcription regulation</keyword>
<dbReference type="NCBIfam" id="NF006691">
    <property type="entry name" value="PRK09239.1"/>
    <property type="match status" value="1"/>
</dbReference>